<evidence type="ECO:0000259" key="5">
    <source>
        <dbReference type="PROSITE" id="PS50893"/>
    </source>
</evidence>
<evidence type="ECO:0000256" key="4">
    <source>
        <dbReference type="ARBA" id="ARBA00022840"/>
    </source>
</evidence>
<dbReference type="SUPFAM" id="SSF52540">
    <property type="entry name" value="P-loop containing nucleoside triphosphate hydrolases"/>
    <property type="match status" value="1"/>
</dbReference>
<evidence type="ECO:0000256" key="2">
    <source>
        <dbReference type="ARBA" id="ARBA00022448"/>
    </source>
</evidence>
<keyword evidence="2" id="KW-0813">Transport</keyword>
<comment type="similarity">
    <text evidence="1">Belongs to the ABC transporter superfamily.</text>
</comment>
<evidence type="ECO:0000313" key="6">
    <source>
        <dbReference type="EMBL" id="MCD1294411.1"/>
    </source>
</evidence>
<dbReference type="InterPro" id="IPR050763">
    <property type="entry name" value="ABC_transporter_ATP-binding"/>
</dbReference>
<evidence type="ECO:0000256" key="3">
    <source>
        <dbReference type="ARBA" id="ARBA00022741"/>
    </source>
</evidence>
<dbReference type="InterPro" id="IPR017871">
    <property type="entry name" value="ABC_transporter-like_CS"/>
</dbReference>
<reference evidence="6 7" key="1">
    <citation type="submission" date="2017-11" db="EMBL/GenBank/DDBJ databases">
        <title>Isolation and Characterization of Family Methanocellaceae Species from Potential Methane Hydrate Area Offshore Southwestern Taiwan.</title>
        <authorList>
            <person name="Zhang W.-L."/>
            <person name="Chen W.-C."/>
            <person name="Lai M.-C."/>
            <person name="Chen S.-C."/>
        </authorList>
    </citation>
    <scope>NUCLEOTIDE SEQUENCE [LARGE SCALE GENOMIC DNA]</scope>
    <source>
        <strain evidence="6 7">CWC-04</strain>
    </source>
</reference>
<dbReference type="SMART" id="SM00382">
    <property type="entry name" value="AAA"/>
    <property type="match status" value="1"/>
</dbReference>
<dbReference type="PANTHER" id="PTHR42711:SF5">
    <property type="entry name" value="ABC TRANSPORTER ATP-BINDING PROTEIN NATA"/>
    <property type="match status" value="1"/>
</dbReference>
<dbReference type="CDD" id="cd03230">
    <property type="entry name" value="ABC_DR_subfamily_A"/>
    <property type="match status" value="1"/>
</dbReference>
<gene>
    <name evidence="6" type="ORF">CUJ83_05285</name>
</gene>
<dbReference type="PROSITE" id="PS50893">
    <property type="entry name" value="ABC_TRANSPORTER_2"/>
    <property type="match status" value="1"/>
</dbReference>
<dbReference type="Proteomes" id="UP001320159">
    <property type="component" value="Unassembled WGS sequence"/>
</dbReference>
<proteinExistence type="inferred from homology"/>
<comment type="caution">
    <text evidence="6">The sequence shown here is derived from an EMBL/GenBank/DDBJ whole genome shotgun (WGS) entry which is preliminary data.</text>
</comment>
<sequence length="289" mass="32464">MIKLKGVTKLYKDFVAVDNLDLEVKEGEILGIIGHNGAGKSTTLKMIAGLTAPTYGSIHVMGKDMAKESTYVKRYIGYLPEESPLYENMTASEYLLFFSELYGMPSKDAKKRIDMLLKALKLDEQNKLTGEFSKGMKRKVAIARSLLHDPKLLIFDEPNSGLDPLTSFFIIDYLKNLKGQGKTILLSAHNLFHVEYICDRVAIIKGGKLLVCDTMDSIRKSLGSREYEVIFWSGDNLDYERSDGNYIFKTTSIGEMASVLKNISENNWALIDLSIKQSALEDIYVKLMA</sequence>
<keyword evidence="4 6" id="KW-0067">ATP-binding</keyword>
<name>A0AAP2RCL7_9EURY</name>
<dbReference type="RefSeq" id="WP_230741239.1">
    <property type="nucleotide sequence ID" value="NZ_PGCK01000003.1"/>
</dbReference>
<dbReference type="PANTHER" id="PTHR42711">
    <property type="entry name" value="ABC TRANSPORTER ATP-BINDING PROTEIN"/>
    <property type="match status" value="1"/>
</dbReference>
<dbReference type="Pfam" id="PF00005">
    <property type="entry name" value="ABC_tran"/>
    <property type="match status" value="1"/>
</dbReference>
<keyword evidence="7" id="KW-1185">Reference proteome</keyword>
<keyword evidence="3" id="KW-0547">Nucleotide-binding</keyword>
<dbReference type="EMBL" id="PGCK01000003">
    <property type="protein sequence ID" value="MCD1294411.1"/>
    <property type="molecule type" value="Genomic_DNA"/>
</dbReference>
<dbReference type="InterPro" id="IPR027417">
    <property type="entry name" value="P-loop_NTPase"/>
</dbReference>
<dbReference type="AlphaFoldDB" id="A0AAP2RCL7"/>
<dbReference type="Gene3D" id="3.40.50.300">
    <property type="entry name" value="P-loop containing nucleotide triphosphate hydrolases"/>
    <property type="match status" value="1"/>
</dbReference>
<dbReference type="InterPro" id="IPR003439">
    <property type="entry name" value="ABC_transporter-like_ATP-bd"/>
</dbReference>
<accession>A0AAP2RCL7</accession>
<protein>
    <submittedName>
        <fullName evidence="6">ABC transporter ATP-binding protein</fullName>
    </submittedName>
</protein>
<organism evidence="6 7">
    <name type="scientific">Methanooceanicella nereidis</name>
    <dbReference type="NCBI Taxonomy" id="2052831"/>
    <lineage>
        <taxon>Archaea</taxon>
        <taxon>Methanobacteriati</taxon>
        <taxon>Methanobacteriota</taxon>
        <taxon>Stenosarchaea group</taxon>
        <taxon>Methanomicrobia</taxon>
        <taxon>Methanocellales</taxon>
        <taxon>Methanocellaceae</taxon>
        <taxon>Methanooceanicella</taxon>
    </lineage>
</organism>
<dbReference type="PROSITE" id="PS00211">
    <property type="entry name" value="ABC_TRANSPORTER_1"/>
    <property type="match status" value="1"/>
</dbReference>
<feature type="domain" description="ABC transporter" evidence="5">
    <location>
        <begin position="2"/>
        <end position="231"/>
    </location>
</feature>
<dbReference type="GO" id="GO:0016887">
    <property type="term" value="F:ATP hydrolysis activity"/>
    <property type="evidence" value="ECO:0007669"/>
    <property type="project" value="InterPro"/>
</dbReference>
<evidence type="ECO:0000313" key="7">
    <source>
        <dbReference type="Proteomes" id="UP001320159"/>
    </source>
</evidence>
<dbReference type="InterPro" id="IPR003593">
    <property type="entry name" value="AAA+_ATPase"/>
</dbReference>
<dbReference type="GO" id="GO:0005524">
    <property type="term" value="F:ATP binding"/>
    <property type="evidence" value="ECO:0007669"/>
    <property type="project" value="UniProtKB-KW"/>
</dbReference>
<evidence type="ECO:0000256" key="1">
    <source>
        <dbReference type="ARBA" id="ARBA00005417"/>
    </source>
</evidence>